<feature type="compositionally biased region" description="Polar residues" evidence="1">
    <location>
        <begin position="75"/>
        <end position="87"/>
    </location>
</feature>
<feature type="region of interest" description="Disordered" evidence="1">
    <location>
        <begin position="75"/>
        <end position="94"/>
    </location>
</feature>
<gene>
    <name evidence="3" type="ORF">ENV35_02340</name>
</gene>
<dbReference type="EMBL" id="DTGA01000054">
    <property type="protein sequence ID" value="HGB30702.1"/>
    <property type="molecule type" value="Genomic_DNA"/>
</dbReference>
<keyword evidence="2" id="KW-0812">Transmembrane</keyword>
<comment type="caution">
    <text evidence="3">The sequence shown here is derived from an EMBL/GenBank/DDBJ whole genome shotgun (WGS) entry which is preliminary data.</text>
</comment>
<keyword evidence="2" id="KW-1133">Transmembrane helix</keyword>
<proteinExistence type="predicted"/>
<sequence length="94" mass="10577">MDGSSGFAIVIGLILFYFLPTIIALLLHRKNTISVFLLNLFLGWTFIGWVIALVWATVKDKTQTVIIQNVNTQHGIANDPKNLNESSRSVEKKY</sequence>
<organism evidence="3">
    <name type="scientific">Dictyoglomus turgidum</name>
    <dbReference type="NCBI Taxonomy" id="513050"/>
    <lineage>
        <taxon>Bacteria</taxon>
        <taxon>Pseudomonadati</taxon>
        <taxon>Dictyoglomota</taxon>
        <taxon>Dictyoglomia</taxon>
        <taxon>Dictyoglomales</taxon>
        <taxon>Dictyoglomaceae</taxon>
        <taxon>Dictyoglomus</taxon>
    </lineage>
</organism>
<feature type="transmembrane region" description="Helical" evidence="2">
    <location>
        <begin position="35"/>
        <end position="58"/>
    </location>
</feature>
<evidence type="ECO:0000313" key="3">
    <source>
        <dbReference type="EMBL" id="HGB30702.1"/>
    </source>
</evidence>
<name>A0A7C3SQE8_9BACT</name>
<dbReference type="Pfam" id="PF14373">
    <property type="entry name" value="Imm_superinfect"/>
    <property type="match status" value="1"/>
</dbReference>
<protein>
    <submittedName>
        <fullName evidence="3">Superinfection immunity protein</fullName>
    </submittedName>
</protein>
<feature type="transmembrane region" description="Helical" evidence="2">
    <location>
        <begin position="6"/>
        <end position="28"/>
    </location>
</feature>
<dbReference type="AlphaFoldDB" id="A0A7C3SQE8"/>
<keyword evidence="2" id="KW-0472">Membrane</keyword>
<evidence type="ECO:0000256" key="1">
    <source>
        <dbReference type="SAM" id="MobiDB-lite"/>
    </source>
</evidence>
<reference evidence="3" key="1">
    <citation type="journal article" date="2020" name="mSystems">
        <title>Genome- and Community-Level Interaction Insights into Carbon Utilization and Element Cycling Functions of Hydrothermarchaeota in Hydrothermal Sediment.</title>
        <authorList>
            <person name="Zhou Z."/>
            <person name="Liu Y."/>
            <person name="Xu W."/>
            <person name="Pan J."/>
            <person name="Luo Z.H."/>
            <person name="Li M."/>
        </authorList>
    </citation>
    <scope>NUCLEOTIDE SEQUENCE [LARGE SCALE GENOMIC DNA]</scope>
    <source>
        <strain evidence="3">SpSt-751</strain>
    </source>
</reference>
<accession>A0A7C3SQE8</accession>
<dbReference type="InterPro" id="IPR016410">
    <property type="entry name" value="Phage_imm"/>
</dbReference>
<evidence type="ECO:0000256" key="2">
    <source>
        <dbReference type="SAM" id="Phobius"/>
    </source>
</evidence>